<dbReference type="AlphaFoldDB" id="A0A0M3HFD7"/>
<dbReference type="WBParaSite" id="ALUE_0000023201-mRNA-1">
    <property type="protein sequence ID" value="ALUE_0000023201-mRNA-1"/>
    <property type="gene ID" value="ALUE_0000023201"/>
</dbReference>
<evidence type="ECO:0000313" key="3">
    <source>
        <dbReference type="WBParaSite" id="ALUE_0000023201-mRNA-1"/>
    </source>
</evidence>
<reference evidence="3" key="1">
    <citation type="submission" date="2017-02" db="UniProtKB">
        <authorList>
            <consortium name="WormBaseParasite"/>
        </authorList>
    </citation>
    <scope>IDENTIFICATION</scope>
</reference>
<accession>A0A0M3HFD7</accession>
<evidence type="ECO:0000256" key="1">
    <source>
        <dbReference type="SAM" id="SignalP"/>
    </source>
</evidence>
<keyword evidence="2" id="KW-1185">Reference proteome</keyword>
<sequence length="34" mass="3941">MWFTVLCILLSIADEISPSAEEYRLLQELKEVSI</sequence>
<feature type="signal peptide" evidence="1">
    <location>
        <begin position="1"/>
        <end position="18"/>
    </location>
</feature>
<organism evidence="2 3">
    <name type="scientific">Ascaris lumbricoides</name>
    <name type="common">Giant roundworm</name>
    <dbReference type="NCBI Taxonomy" id="6252"/>
    <lineage>
        <taxon>Eukaryota</taxon>
        <taxon>Metazoa</taxon>
        <taxon>Ecdysozoa</taxon>
        <taxon>Nematoda</taxon>
        <taxon>Chromadorea</taxon>
        <taxon>Rhabditida</taxon>
        <taxon>Spirurina</taxon>
        <taxon>Ascaridomorpha</taxon>
        <taxon>Ascaridoidea</taxon>
        <taxon>Ascarididae</taxon>
        <taxon>Ascaris</taxon>
    </lineage>
</organism>
<protein>
    <submittedName>
        <fullName evidence="3">Venom protein</fullName>
    </submittedName>
</protein>
<feature type="chain" id="PRO_5005656417" evidence="1">
    <location>
        <begin position="19"/>
        <end position="34"/>
    </location>
</feature>
<keyword evidence="1" id="KW-0732">Signal</keyword>
<evidence type="ECO:0000313" key="2">
    <source>
        <dbReference type="Proteomes" id="UP000036681"/>
    </source>
</evidence>
<name>A0A0M3HFD7_ASCLU</name>
<dbReference type="Proteomes" id="UP000036681">
    <property type="component" value="Unplaced"/>
</dbReference>
<proteinExistence type="predicted"/>